<dbReference type="InterPro" id="IPR001509">
    <property type="entry name" value="Epimerase_deHydtase"/>
</dbReference>
<gene>
    <name evidence="2" type="ORF">C4F49_05350</name>
</gene>
<name>A0A928YPF7_9SPHI</name>
<dbReference type="PANTHER" id="PTHR48079:SF6">
    <property type="entry name" value="NAD(P)-BINDING DOMAIN-CONTAINING PROTEIN-RELATED"/>
    <property type="match status" value="1"/>
</dbReference>
<organism evidence="2 3">
    <name type="scientific">Sphingobacterium hungaricum</name>
    <dbReference type="NCBI Taxonomy" id="2082723"/>
    <lineage>
        <taxon>Bacteria</taxon>
        <taxon>Pseudomonadati</taxon>
        <taxon>Bacteroidota</taxon>
        <taxon>Sphingobacteriia</taxon>
        <taxon>Sphingobacteriales</taxon>
        <taxon>Sphingobacteriaceae</taxon>
        <taxon>Sphingobacterium</taxon>
    </lineage>
</organism>
<accession>A0A928YPF7</accession>
<protein>
    <submittedName>
        <fullName evidence="2">Nucleoside-diphosphate sugar epimerase</fullName>
    </submittedName>
</protein>
<evidence type="ECO:0000259" key="1">
    <source>
        <dbReference type="Pfam" id="PF01370"/>
    </source>
</evidence>
<dbReference type="GO" id="GO:0005737">
    <property type="term" value="C:cytoplasm"/>
    <property type="evidence" value="ECO:0007669"/>
    <property type="project" value="TreeGrafter"/>
</dbReference>
<proteinExistence type="predicted"/>
<dbReference type="RefSeq" id="WP_196935645.1">
    <property type="nucleotide sequence ID" value="NZ_MU158698.1"/>
</dbReference>
<sequence length="325" mass="35249">MILVTGGTGFLGATVIHLLIQEGKDVLATKRASSTIPDILKSSSLIQWIDADISDYFALSEIFDGVTQVYHCAAKISYQKADAKSMLHTNIEGTKHLVNLCMEHGARLLHVSSIAALGTNKQGLPVSEDDKWERDPQIAVYSLSKYESEMEVWRGIVEGLDAVIVNPSVIMGPGSGTKGSGVIFNMVNKGLKIYPPGTVGIVDVVDVAKVMIELMGKTEITGERYILNSENLTNKDLLTRISILLDKPAPTIEAKPFMLGIAWRVAKVISLFTGGRPALTAESARASASKLAYTNDKIIQATGFEFKSADAILKEIQETYYPKTS</sequence>
<dbReference type="InterPro" id="IPR051783">
    <property type="entry name" value="NAD(P)-dependent_oxidoreduct"/>
</dbReference>
<reference evidence="2" key="1">
    <citation type="submission" date="2018-02" db="EMBL/GenBank/DDBJ databases">
        <authorList>
            <person name="Vasarhelyi B.M."/>
            <person name="Deshmukh S."/>
            <person name="Balint B."/>
            <person name="Kukolya J."/>
        </authorList>
    </citation>
    <scope>NUCLEOTIDE SEQUENCE</scope>
    <source>
        <strain evidence="2">KB22</strain>
    </source>
</reference>
<dbReference type="Pfam" id="PF01370">
    <property type="entry name" value="Epimerase"/>
    <property type="match status" value="1"/>
</dbReference>
<evidence type="ECO:0000313" key="2">
    <source>
        <dbReference type="EMBL" id="MBE8713096.1"/>
    </source>
</evidence>
<dbReference type="InterPro" id="IPR036291">
    <property type="entry name" value="NAD(P)-bd_dom_sf"/>
</dbReference>
<dbReference type="PANTHER" id="PTHR48079">
    <property type="entry name" value="PROTEIN YEEZ"/>
    <property type="match status" value="1"/>
</dbReference>
<dbReference type="EMBL" id="PRDK01000003">
    <property type="protein sequence ID" value="MBE8713096.1"/>
    <property type="molecule type" value="Genomic_DNA"/>
</dbReference>
<dbReference type="AlphaFoldDB" id="A0A928YPF7"/>
<dbReference type="GO" id="GO:0004029">
    <property type="term" value="F:aldehyde dehydrogenase (NAD+) activity"/>
    <property type="evidence" value="ECO:0007669"/>
    <property type="project" value="TreeGrafter"/>
</dbReference>
<dbReference type="SUPFAM" id="SSF51735">
    <property type="entry name" value="NAD(P)-binding Rossmann-fold domains"/>
    <property type="match status" value="1"/>
</dbReference>
<dbReference type="Gene3D" id="3.40.50.720">
    <property type="entry name" value="NAD(P)-binding Rossmann-like Domain"/>
    <property type="match status" value="1"/>
</dbReference>
<feature type="domain" description="NAD-dependent epimerase/dehydratase" evidence="1">
    <location>
        <begin position="2"/>
        <end position="217"/>
    </location>
</feature>
<dbReference type="Proteomes" id="UP000616201">
    <property type="component" value="Unassembled WGS sequence"/>
</dbReference>
<comment type="caution">
    <text evidence="2">The sequence shown here is derived from an EMBL/GenBank/DDBJ whole genome shotgun (WGS) entry which is preliminary data.</text>
</comment>
<keyword evidence="3" id="KW-1185">Reference proteome</keyword>
<evidence type="ECO:0000313" key="3">
    <source>
        <dbReference type="Proteomes" id="UP000616201"/>
    </source>
</evidence>